<dbReference type="RefSeq" id="WP_068241302.1">
    <property type="nucleotide sequence ID" value="NZ_LPUY01000040.1"/>
</dbReference>
<reference evidence="3 4" key="1">
    <citation type="submission" date="2015-12" db="EMBL/GenBank/DDBJ databases">
        <title>Genome sequence of the marine Rhodobacteraceae strain O3.65, Candidatus Tritonibacter horizontis.</title>
        <authorList>
            <person name="Poehlein A."/>
            <person name="Giebel H.A."/>
            <person name="Voget S."/>
            <person name="Brinkhoff T."/>
        </authorList>
    </citation>
    <scope>NUCLEOTIDE SEQUENCE [LARGE SCALE GENOMIC DNA]</scope>
    <source>
        <strain evidence="3 4">O3.65</strain>
    </source>
</reference>
<sequence>MTLKDTLIRRISLDGPLSLADYMSECLLNPQYGYYTTATPIGAKGDFITAPEISQMFGELLGLALVQAWLDQGSPDPFTLAELGPGRGTLMADLLRATAAVPGFHAAMTLVLIEASPRMREQQAVALKPYAPRWLPSVEDLPQQPLFLVANEFFDALPIRQFQRDGTGWRERRVGLDAEGTGLRLGLGAQADQPALAHRLPDTKDGDLVETCEAAAVLTEAIAQRIARHGGAALLVDYGDWRSLGDTLQALRAHAPTDPLQDPGAADLTAHVDFEILAEAATRAGCAHTRLCPQGIFLERLGITERARSLAAALDPDPLAQLTAAHRRLTHPQEMGNLFKVLGLYPPSSPPPAGLEP</sequence>
<dbReference type="InterPro" id="IPR029063">
    <property type="entry name" value="SAM-dependent_MTases_sf"/>
</dbReference>
<keyword evidence="1" id="KW-0489">Methyltransferase</keyword>
<proteinExistence type="predicted"/>
<dbReference type="PATRIC" id="fig|1768241.3.peg.1271"/>
<dbReference type="PANTHER" id="PTHR12049">
    <property type="entry name" value="PROTEIN ARGININE METHYLTRANSFERASE NDUFAF7, MITOCHONDRIAL"/>
    <property type="match status" value="1"/>
</dbReference>
<evidence type="ECO:0000256" key="2">
    <source>
        <dbReference type="ARBA" id="ARBA00022679"/>
    </source>
</evidence>
<keyword evidence="4" id="KW-1185">Reference proteome</keyword>
<dbReference type="PANTHER" id="PTHR12049:SF7">
    <property type="entry name" value="PROTEIN ARGININE METHYLTRANSFERASE NDUFAF7, MITOCHONDRIAL"/>
    <property type="match status" value="1"/>
</dbReference>
<keyword evidence="2" id="KW-0808">Transferase</keyword>
<dbReference type="Pfam" id="PF02636">
    <property type="entry name" value="Methyltransf_28"/>
    <property type="match status" value="1"/>
</dbReference>
<dbReference type="GO" id="GO:0035243">
    <property type="term" value="F:protein-arginine omega-N symmetric methyltransferase activity"/>
    <property type="evidence" value="ECO:0007669"/>
    <property type="project" value="TreeGrafter"/>
</dbReference>
<dbReference type="Gene3D" id="3.40.50.12710">
    <property type="match status" value="1"/>
</dbReference>
<dbReference type="Proteomes" id="UP000068382">
    <property type="component" value="Unassembled WGS sequence"/>
</dbReference>
<name>A0A132C052_9RHOB</name>
<evidence type="ECO:0008006" key="5">
    <source>
        <dbReference type="Google" id="ProtNLM"/>
    </source>
</evidence>
<dbReference type="InterPro" id="IPR003788">
    <property type="entry name" value="NDUFAF7"/>
</dbReference>
<accession>A0A132C052</accession>
<evidence type="ECO:0000313" key="4">
    <source>
        <dbReference type="Proteomes" id="UP000068382"/>
    </source>
</evidence>
<dbReference type="SUPFAM" id="SSF53335">
    <property type="entry name" value="S-adenosyl-L-methionine-dependent methyltransferases"/>
    <property type="match status" value="1"/>
</dbReference>
<evidence type="ECO:0000256" key="1">
    <source>
        <dbReference type="ARBA" id="ARBA00022603"/>
    </source>
</evidence>
<organism evidence="3 4">
    <name type="scientific">Tritonibacter horizontis</name>
    <dbReference type="NCBI Taxonomy" id="1768241"/>
    <lineage>
        <taxon>Bacteria</taxon>
        <taxon>Pseudomonadati</taxon>
        <taxon>Pseudomonadota</taxon>
        <taxon>Alphaproteobacteria</taxon>
        <taxon>Rhodobacterales</taxon>
        <taxon>Paracoccaceae</taxon>
        <taxon>Tritonibacter</taxon>
    </lineage>
</organism>
<dbReference type="InterPro" id="IPR038375">
    <property type="entry name" value="NDUFAF7_sf"/>
</dbReference>
<dbReference type="OrthoDB" id="9794208at2"/>
<evidence type="ECO:0000313" key="3">
    <source>
        <dbReference type="EMBL" id="KUP93896.1"/>
    </source>
</evidence>
<comment type="caution">
    <text evidence="3">The sequence shown here is derived from an EMBL/GenBank/DDBJ whole genome shotgun (WGS) entry which is preliminary data.</text>
</comment>
<dbReference type="AlphaFoldDB" id="A0A132C052"/>
<gene>
    <name evidence="3" type="ORF">TRIHO_12170</name>
</gene>
<protein>
    <recommendedName>
        <fullName evidence="5">S-adenosyl-L-methionine-dependent methyltransferase</fullName>
    </recommendedName>
</protein>
<dbReference type="EMBL" id="LPUY01000040">
    <property type="protein sequence ID" value="KUP93896.1"/>
    <property type="molecule type" value="Genomic_DNA"/>
</dbReference>
<dbReference type="GO" id="GO:0032259">
    <property type="term" value="P:methylation"/>
    <property type="evidence" value="ECO:0007669"/>
    <property type="project" value="UniProtKB-KW"/>
</dbReference>